<gene>
    <name evidence="1" type="ORF">METZ01_LOCUS370809</name>
</gene>
<reference evidence="1" key="1">
    <citation type="submission" date="2018-05" db="EMBL/GenBank/DDBJ databases">
        <authorList>
            <person name="Lanie J.A."/>
            <person name="Ng W.-L."/>
            <person name="Kazmierczak K.M."/>
            <person name="Andrzejewski T.M."/>
            <person name="Davidsen T.M."/>
            <person name="Wayne K.J."/>
            <person name="Tettelin H."/>
            <person name="Glass J.I."/>
            <person name="Rusch D."/>
            <person name="Podicherti R."/>
            <person name="Tsui H.-C.T."/>
            <person name="Winkler M.E."/>
        </authorList>
    </citation>
    <scope>NUCLEOTIDE SEQUENCE</scope>
</reference>
<evidence type="ECO:0000313" key="1">
    <source>
        <dbReference type="EMBL" id="SVD17955.1"/>
    </source>
</evidence>
<sequence>QGEHYSILQRALRKRFPKTPLIISAVASHWGASYLPPRELYGKGIYQESIAITAAGSLERVIDSIGCQIEELLK</sequence>
<organism evidence="1">
    <name type="scientific">marine metagenome</name>
    <dbReference type="NCBI Taxonomy" id="408172"/>
    <lineage>
        <taxon>unclassified sequences</taxon>
        <taxon>metagenomes</taxon>
        <taxon>ecological metagenomes</taxon>
    </lineage>
</organism>
<dbReference type="AlphaFoldDB" id="A0A382T855"/>
<name>A0A382T855_9ZZZZ</name>
<dbReference type="EMBL" id="UINC01134418">
    <property type="protein sequence ID" value="SVD17955.1"/>
    <property type="molecule type" value="Genomic_DNA"/>
</dbReference>
<accession>A0A382T855</accession>
<protein>
    <submittedName>
        <fullName evidence="1">Uncharacterized protein</fullName>
    </submittedName>
</protein>
<feature type="non-terminal residue" evidence="1">
    <location>
        <position position="1"/>
    </location>
</feature>
<proteinExistence type="predicted"/>